<gene>
    <name evidence="2" type="ordered locus">KQS_11630</name>
</gene>
<dbReference type="RefSeq" id="WP_014389358.1">
    <property type="nucleotide sequence ID" value="NC_017025.1"/>
</dbReference>
<dbReference type="eggNOG" id="ENOG5032U3H">
    <property type="taxonomic scope" value="Bacteria"/>
</dbReference>
<organism evidence="2 3">
    <name type="scientific">Flavobacterium indicum (strain DSM 17447 / CIP 109464 / GPTSA100-9)</name>
    <dbReference type="NCBI Taxonomy" id="1094466"/>
    <lineage>
        <taxon>Bacteria</taxon>
        <taxon>Pseudomonadati</taxon>
        <taxon>Bacteroidota</taxon>
        <taxon>Flavobacteriia</taxon>
        <taxon>Flavobacteriales</taxon>
        <taxon>Flavobacteriaceae</taxon>
        <taxon>Flavobacterium</taxon>
    </lineage>
</organism>
<evidence type="ECO:0000313" key="2">
    <source>
        <dbReference type="EMBL" id="CCG54240.1"/>
    </source>
</evidence>
<sequence length="181" mass="20124">MKKRIVLKGLIVLSAFLFQVNFVIAQEQQPVENYDQGFRLGFGLNAGAPLQNPYEMSLGADARIQYDFTKKTSLTLTTGFTNLFVEGGANDLGYIPAKLGFKAFVLKDKFYLMGEAGAAFAVTNNYDKTSFLWSPSIGYATNKIDISLKYENFNDFPIIRNNVVENGLGIVSLRLAYGFKL</sequence>
<dbReference type="PATRIC" id="fig|1094466.5.peg.2277"/>
<dbReference type="Proteomes" id="UP000007599">
    <property type="component" value="Chromosome I"/>
</dbReference>
<proteinExistence type="predicted"/>
<name>H8XQ24_FLAIG</name>
<keyword evidence="1" id="KW-0732">Signal</keyword>
<dbReference type="STRING" id="1094466.KQS_11630"/>
<dbReference type="EMBL" id="HE774682">
    <property type="protein sequence ID" value="CCG54240.1"/>
    <property type="molecule type" value="Genomic_DNA"/>
</dbReference>
<dbReference type="KEGG" id="fin:KQS_11630"/>
<dbReference type="HOGENOM" id="CLU_109786_0_0_10"/>
<dbReference type="AlphaFoldDB" id="H8XQ24"/>
<reference evidence="2 3" key="1">
    <citation type="journal article" date="2012" name="J. Bacteriol.">
        <title>Complete Genome Sequence of Flavobacterium indicum GPSTA100-9T, Isolated from Warm Spring Water.</title>
        <authorList>
            <person name="Barbier P."/>
            <person name="Houel A."/>
            <person name="Loux V."/>
            <person name="Poulain J."/>
            <person name="Bernardet J.F."/>
            <person name="Touchon M."/>
            <person name="Duchaud E."/>
        </authorList>
    </citation>
    <scope>NUCLEOTIDE SEQUENCE [LARGE SCALE GENOMIC DNA]</scope>
    <source>
        <strain evidence="3">DSM 17447 / CIP 109464 / GPTSA100-9</strain>
    </source>
</reference>
<keyword evidence="3" id="KW-1185">Reference proteome</keyword>
<evidence type="ECO:0008006" key="4">
    <source>
        <dbReference type="Google" id="ProtNLM"/>
    </source>
</evidence>
<feature type="signal peptide" evidence="1">
    <location>
        <begin position="1"/>
        <end position="25"/>
    </location>
</feature>
<accession>H8XQ24</accession>
<protein>
    <recommendedName>
        <fullName evidence="4">Outer membrane protein beta-barrel domain-containing protein</fullName>
    </recommendedName>
</protein>
<reference evidence="3" key="2">
    <citation type="submission" date="2012-03" db="EMBL/GenBank/DDBJ databases">
        <title>Complete genome sequence of Flavobacterium indicum GPTSA100-9T, isolated from warm spring water.</title>
        <authorList>
            <person name="Barbier P."/>
            <person name="Houel A."/>
            <person name="Loux V."/>
            <person name="Poulain J."/>
            <person name="Bernardet J.-F."/>
            <person name="Touchon M."/>
            <person name="Duchaud E."/>
        </authorList>
    </citation>
    <scope>NUCLEOTIDE SEQUENCE [LARGE SCALE GENOMIC DNA]</scope>
    <source>
        <strain evidence="3">DSM 17447 / CIP 109464 / GPTSA100-9</strain>
    </source>
</reference>
<feature type="chain" id="PRO_5003616772" description="Outer membrane protein beta-barrel domain-containing protein" evidence="1">
    <location>
        <begin position="26"/>
        <end position="181"/>
    </location>
</feature>
<dbReference type="InterPro" id="IPR036709">
    <property type="entry name" value="Autotransporte_beta_dom_sf"/>
</dbReference>
<evidence type="ECO:0000313" key="3">
    <source>
        <dbReference type="Proteomes" id="UP000007599"/>
    </source>
</evidence>
<dbReference type="OrthoDB" id="791021at2"/>
<dbReference type="SUPFAM" id="SSF103515">
    <property type="entry name" value="Autotransporter"/>
    <property type="match status" value="1"/>
</dbReference>
<evidence type="ECO:0000256" key="1">
    <source>
        <dbReference type="SAM" id="SignalP"/>
    </source>
</evidence>